<dbReference type="InterPro" id="IPR011989">
    <property type="entry name" value="ARM-like"/>
</dbReference>
<name>A0A0C9R537_9HYME</name>
<dbReference type="Pfam" id="PF18806">
    <property type="entry name" value="Importin_rep_3"/>
    <property type="match status" value="1"/>
</dbReference>
<dbReference type="GeneID" id="105269009"/>
<dbReference type="GO" id="GO:0005634">
    <property type="term" value="C:nucleus"/>
    <property type="evidence" value="ECO:0007669"/>
    <property type="project" value="UniProtKB-SubCell"/>
</dbReference>
<dbReference type="InterPro" id="IPR040520">
    <property type="entry name" value="Importin_rep_3"/>
</dbReference>
<proteinExistence type="inferred from homology"/>
<evidence type="ECO:0000313" key="9">
    <source>
        <dbReference type="Proteomes" id="UP000694866"/>
    </source>
</evidence>
<dbReference type="PANTHER" id="PTHR12363:SF33">
    <property type="entry name" value="IMPORTIN-13"/>
    <property type="match status" value="1"/>
</dbReference>
<dbReference type="CTD" id="12582"/>
<evidence type="ECO:0000313" key="7">
    <source>
        <dbReference type="EMBL" id="JAG77658.1"/>
    </source>
</evidence>
<dbReference type="GO" id="GO:0006606">
    <property type="term" value="P:protein import into nucleus"/>
    <property type="evidence" value="ECO:0007669"/>
    <property type="project" value="TreeGrafter"/>
</dbReference>
<accession>A0A0C9R537</accession>
<evidence type="ECO:0000256" key="2">
    <source>
        <dbReference type="ARBA" id="ARBA00007991"/>
    </source>
</evidence>
<dbReference type="Pfam" id="PF03810">
    <property type="entry name" value="IBN_N"/>
    <property type="match status" value="1"/>
</dbReference>
<evidence type="ECO:0000313" key="10">
    <source>
        <dbReference type="RefSeq" id="XP_011307271.1"/>
    </source>
</evidence>
<dbReference type="InterPro" id="IPR016024">
    <property type="entry name" value="ARM-type_fold"/>
</dbReference>
<comment type="subunit">
    <text evidence="3">Interacts with UBC9, RAN, RBM8A, eIF-1A and PAX6.</text>
</comment>
<dbReference type="Gene3D" id="1.25.10.10">
    <property type="entry name" value="Leucine-rich Repeat Variant"/>
    <property type="match status" value="1"/>
</dbReference>
<dbReference type="EMBL" id="GBYB01007891">
    <property type="protein sequence ID" value="JAG77658.1"/>
    <property type="molecule type" value="Transcribed_RNA"/>
</dbReference>
<feature type="domain" description="Importin N-terminal" evidence="6">
    <location>
        <begin position="22"/>
        <end position="88"/>
    </location>
</feature>
<comment type="similarity">
    <text evidence="2">Belongs to the importin beta family.</text>
</comment>
<dbReference type="PROSITE" id="PS50166">
    <property type="entry name" value="IMPORTIN_B_NT"/>
    <property type="match status" value="1"/>
</dbReference>
<evidence type="ECO:0000256" key="4">
    <source>
        <dbReference type="ARBA" id="ARBA00022448"/>
    </source>
</evidence>
<dbReference type="PANTHER" id="PTHR12363">
    <property type="entry name" value="TRANSPORTIN 3 AND IMPORTIN 13"/>
    <property type="match status" value="1"/>
</dbReference>
<reference evidence="10" key="2">
    <citation type="submission" date="2025-04" db="UniProtKB">
        <authorList>
            <consortium name="RefSeq"/>
        </authorList>
    </citation>
    <scope>IDENTIFICATION</scope>
    <source>
        <strain evidence="10">USDA-PBARC FA_bdor</strain>
        <tissue evidence="10">Whole organism</tissue>
    </source>
</reference>
<dbReference type="AlphaFoldDB" id="A0A0C9R537"/>
<dbReference type="GO" id="GO:0005737">
    <property type="term" value="C:cytoplasm"/>
    <property type="evidence" value="ECO:0007669"/>
    <property type="project" value="TreeGrafter"/>
</dbReference>
<accession>A0A9R1U354</accession>
<dbReference type="InterPro" id="IPR001494">
    <property type="entry name" value="Importin-beta_N"/>
</dbReference>
<evidence type="ECO:0000256" key="1">
    <source>
        <dbReference type="ARBA" id="ARBA00004123"/>
    </source>
</evidence>
<dbReference type="OrthoDB" id="2016913at2759"/>
<evidence type="ECO:0000313" key="8">
    <source>
        <dbReference type="EMBL" id="JAG77659.1"/>
    </source>
</evidence>
<dbReference type="SUPFAM" id="SSF48371">
    <property type="entry name" value="ARM repeat"/>
    <property type="match status" value="1"/>
</dbReference>
<protein>
    <submittedName>
        <fullName evidence="10">Importin-13</fullName>
    </submittedName>
    <submittedName>
        <fullName evidence="8">Ipo13_0 protein</fullName>
    </submittedName>
    <submittedName>
        <fullName evidence="7">Ipo13_1 protein</fullName>
    </submittedName>
</protein>
<keyword evidence="4" id="KW-0813">Transport</keyword>
<comment type="subcellular location">
    <subcellularLocation>
        <location evidence="1">Nucleus</location>
    </subcellularLocation>
</comment>
<dbReference type="EMBL" id="GBYB01007892">
    <property type="protein sequence ID" value="JAG77659.1"/>
    <property type="molecule type" value="Transcribed_RNA"/>
</dbReference>
<dbReference type="InterPro" id="IPR040709">
    <property type="entry name" value="Importin_rep_1"/>
</dbReference>
<keyword evidence="9" id="KW-1185">Reference proteome</keyword>
<evidence type="ECO:0000256" key="3">
    <source>
        <dbReference type="ARBA" id="ARBA00011422"/>
    </source>
</evidence>
<keyword evidence="5" id="KW-0539">Nucleus</keyword>
<reference evidence="8" key="1">
    <citation type="submission" date="2015-01" db="EMBL/GenBank/DDBJ databases">
        <title>Transcriptome Assembly of Fopius arisanus.</title>
        <authorList>
            <person name="Geib S."/>
        </authorList>
    </citation>
    <scope>NUCLEOTIDE SEQUENCE</scope>
</reference>
<gene>
    <name evidence="8" type="primary">Ipo13_0</name>
    <name evidence="10" type="synonym">cdm</name>
    <name evidence="7" type="synonym">Ipo13_1</name>
    <name evidence="8" type="ORF">g.63912</name>
    <name evidence="7" type="ORF">g.63923</name>
</gene>
<dbReference type="KEGG" id="fas:105269009"/>
<dbReference type="InterPro" id="IPR051345">
    <property type="entry name" value="Importin_beta-like_NTR"/>
</dbReference>
<organism evidence="8">
    <name type="scientific">Fopius arisanus</name>
    <dbReference type="NCBI Taxonomy" id="64838"/>
    <lineage>
        <taxon>Eukaryota</taxon>
        <taxon>Metazoa</taxon>
        <taxon>Ecdysozoa</taxon>
        <taxon>Arthropoda</taxon>
        <taxon>Hexapoda</taxon>
        <taxon>Insecta</taxon>
        <taxon>Pterygota</taxon>
        <taxon>Neoptera</taxon>
        <taxon>Endopterygota</taxon>
        <taxon>Hymenoptera</taxon>
        <taxon>Apocrita</taxon>
        <taxon>Ichneumonoidea</taxon>
        <taxon>Braconidae</taxon>
        <taxon>Opiinae</taxon>
        <taxon>Fopius</taxon>
    </lineage>
</organism>
<evidence type="ECO:0000259" key="6">
    <source>
        <dbReference type="PROSITE" id="PS50166"/>
    </source>
</evidence>
<dbReference type="GO" id="GO:0031267">
    <property type="term" value="F:small GTPase binding"/>
    <property type="evidence" value="ECO:0007669"/>
    <property type="project" value="InterPro"/>
</dbReference>
<dbReference type="SMART" id="SM00913">
    <property type="entry name" value="IBN_N"/>
    <property type="match status" value="1"/>
</dbReference>
<dbReference type="RefSeq" id="XP_011307271.1">
    <property type="nucleotide sequence ID" value="XM_011308969.1"/>
</dbReference>
<dbReference type="Pfam" id="PF18773">
    <property type="entry name" value="Importin_rep"/>
    <property type="match status" value="1"/>
</dbReference>
<sequence>MDYSAAVEDAVRRFYSTGANDAHLWLLQFQASHEAWTHIWPLLEPSRSCEVQFFAATTLHAKISKQWNEVPPSDYSDLRNRILTLMKNSTTSKLVLARLCQALAAFLASSDGLEGKNESEGMIDDLIRMFPYDNQSSLDLLLRVLIALPREFEKKCGLKRPKLRDNLVASWCKTSWLLRQVFTTYEGTPPQSSDDSLYLLSIECALAWLKVGPLPVDSLVDLYPHLVIAASNYVPTTEDAIEDARGWELVQECLILAIAHSDLPKRPQLLWEWCRGLVSVAEQKGGIHFSELLTSLGDIHSRFILLSLTEDADESHRWTSETLIKLLLECSELPGRYPIEERKSCIPFGFWFSFQDNVTTFDPPVEDRARNALKPIYARLAQALLRKATLPSCPDEAGDADERELLRCYRQDAADTFTYCYNILGYELLILLGRRLTQPQDNQKWTDVESSLHAFQALCDSVGTQETEYVPALIDIVLSHIPYQNYPKEVLASACSTIGAYAEWIGENPDPWLERSLQLVTLGLTQGSVASTPASMALKDISREGGPHLAPLAPSILETISRTLPVVPPGGGEGLRLMYAAGKLLNSLSSTEEQLKYLDATLGLCVMRLQVFLRHPINTGRVAVANQLKMITMFLSTLEGAIGKSVLDGLVPIFEQIVAHSEWGHDDVILEAMHTCAQKSLQCLLHPETEATPLLLILVNSYKVKPHPAALGLLRQMVLLCGSDIKCGIGTIFGEISGYSLRGFKACETSGGDLSELSDLLEAYLGLLAQVCKKTPMLMLHVPDQVPDMLRCGITGLGLPEYGVTKAAGTFLAHAVKSRHLNSFVSMVGQELVCMILHSVGGRIPKSNLESHARVLLSLNDSFGEYTGQWLRLAVADSTALTTPGQKEDFTRNVLRERNSKRLFETLLKFSLQCQKPVIGL</sequence>
<evidence type="ECO:0000256" key="5">
    <source>
        <dbReference type="ARBA" id="ARBA00023242"/>
    </source>
</evidence>
<dbReference type="Proteomes" id="UP000694866">
    <property type="component" value="Unplaced"/>
</dbReference>